<dbReference type="Pfam" id="PF07969">
    <property type="entry name" value="Amidohydro_3"/>
    <property type="match status" value="1"/>
</dbReference>
<dbReference type="InterPro" id="IPR011059">
    <property type="entry name" value="Metal-dep_hydrolase_composite"/>
</dbReference>
<protein>
    <submittedName>
        <fullName evidence="2">Amidohydrolase</fullName>
    </submittedName>
</protein>
<evidence type="ECO:0000259" key="1">
    <source>
        <dbReference type="Pfam" id="PF07969"/>
    </source>
</evidence>
<dbReference type="CDD" id="cd01300">
    <property type="entry name" value="YtcJ_like"/>
    <property type="match status" value="1"/>
</dbReference>
<dbReference type="EMBL" id="BAAALF010000142">
    <property type="protein sequence ID" value="GAA1260881.1"/>
    <property type="molecule type" value="Genomic_DNA"/>
</dbReference>
<dbReference type="SUPFAM" id="SSF51556">
    <property type="entry name" value="Metallo-dependent hydrolases"/>
    <property type="match status" value="1"/>
</dbReference>
<dbReference type="InterPro" id="IPR032466">
    <property type="entry name" value="Metal_Hydrolase"/>
</dbReference>
<dbReference type="Proteomes" id="UP001500037">
    <property type="component" value="Unassembled WGS sequence"/>
</dbReference>
<accession>A0ABN1WTB1</accession>
<organism evidence="2 3">
    <name type="scientific">Kitasatospora nipponensis</name>
    <dbReference type="NCBI Taxonomy" id="258049"/>
    <lineage>
        <taxon>Bacteria</taxon>
        <taxon>Bacillati</taxon>
        <taxon>Actinomycetota</taxon>
        <taxon>Actinomycetes</taxon>
        <taxon>Kitasatosporales</taxon>
        <taxon>Streptomycetaceae</taxon>
        <taxon>Kitasatospora</taxon>
    </lineage>
</organism>
<feature type="domain" description="Amidohydrolase 3" evidence="1">
    <location>
        <begin position="67"/>
        <end position="541"/>
    </location>
</feature>
<gene>
    <name evidence="2" type="ORF">GCM10009665_58450</name>
</gene>
<sequence length="546" mass="58217">MTAQDTASAQPPADLLIRAGAVHTLVPGQPPQRALAVHDGRITALHAEPDGLDALVGPATEVLDRPDATVLPAFDDTHTHLILAAHSVHDVPVHRAHDLTGFLDLIRRRAAVTPAGQWIRTTVNWQEVNLAEQRLPTVEELDGVTTDHPVLVRRGAYNVVLNSPALRLAGITADTPAPPGGVIERDPQGRLTGRLVDRAIVLAERLLPRPALAERIEGLRAASRDYAATGIGTVRDCLVPVEDLAVLRAAREAGALSVRVRALVSGFAAREAAEIEALLDAMQPWHGTDDPWLRVWGVKFGIDGGIEAGALEEPYSGRPCYHGTLLWEPDALAGAVERVVRRGWRVGVHAWGDRGLRTLLDVYEQVLKRHPALPPGTLVVEHGGLARADQRARAIALGVPVTVQHPLLHDAATAQIRAWGPERVAGLFPLREWLDEGALLTGGSDFPVGPYGAMTSVWGMTTRQTVAGPQGPGHAITRAEAVALHTVNAARLLDESADRGSLRPGTLADLTLWPADPLHCATDALAGLRPERTVLGGRTVHDAGSG</sequence>
<dbReference type="InterPro" id="IPR033932">
    <property type="entry name" value="YtcJ-like"/>
</dbReference>
<evidence type="ECO:0000313" key="2">
    <source>
        <dbReference type="EMBL" id="GAA1260881.1"/>
    </source>
</evidence>
<dbReference type="PANTHER" id="PTHR22642:SF2">
    <property type="entry name" value="PROTEIN LONG AFTER FAR-RED 3"/>
    <property type="match status" value="1"/>
</dbReference>
<name>A0ABN1WTB1_9ACTN</name>
<proteinExistence type="predicted"/>
<comment type="caution">
    <text evidence="2">The sequence shown here is derived from an EMBL/GenBank/DDBJ whole genome shotgun (WGS) entry which is preliminary data.</text>
</comment>
<reference evidence="2 3" key="1">
    <citation type="journal article" date="2019" name="Int. J. Syst. Evol. Microbiol.">
        <title>The Global Catalogue of Microorganisms (GCM) 10K type strain sequencing project: providing services to taxonomists for standard genome sequencing and annotation.</title>
        <authorList>
            <consortium name="The Broad Institute Genomics Platform"/>
            <consortium name="The Broad Institute Genome Sequencing Center for Infectious Disease"/>
            <person name="Wu L."/>
            <person name="Ma J."/>
        </authorList>
    </citation>
    <scope>NUCLEOTIDE SEQUENCE [LARGE SCALE GENOMIC DNA]</scope>
    <source>
        <strain evidence="2 3">JCM 13004</strain>
    </source>
</reference>
<dbReference type="RefSeq" id="WP_344445048.1">
    <property type="nucleotide sequence ID" value="NZ_BAAALF010000142.1"/>
</dbReference>
<dbReference type="Gene3D" id="3.20.20.140">
    <property type="entry name" value="Metal-dependent hydrolases"/>
    <property type="match status" value="1"/>
</dbReference>
<keyword evidence="3" id="KW-1185">Reference proteome</keyword>
<evidence type="ECO:0000313" key="3">
    <source>
        <dbReference type="Proteomes" id="UP001500037"/>
    </source>
</evidence>
<dbReference type="PANTHER" id="PTHR22642">
    <property type="entry name" value="IMIDAZOLONEPROPIONASE"/>
    <property type="match status" value="1"/>
</dbReference>
<dbReference type="Gene3D" id="3.10.310.70">
    <property type="match status" value="1"/>
</dbReference>
<dbReference type="InterPro" id="IPR013108">
    <property type="entry name" value="Amidohydro_3"/>
</dbReference>
<dbReference type="SUPFAM" id="SSF51338">
    <property type="entry name" value="Composite domain of metallo-dependent hydrolases"/>
    <property type="match status" value="1"/>
</dbReference>
<dbReference type="Gene3D" id="2.30.40.10">
    <property type="entry name" value="Urease, subunit C, domain 1"/>
    <property type="match status" value="1"/>
</dbReference>